<proteinExistence type="predicted"/>
<dbReference type="Proteomes" id="UP001165122">
    <property type="component" value="Unassembled WGS sequence"/>
</dbReference>
<gene>
    <name evidence="1" type="ORF">TrLO_g3636</name>
</gene>
<sequence>MGLQNIFRSQGEGSENNFFAGRQKYCGYCDRGVANAPDDELGVVIAHALARPECKLEVLAPPEELEGDLEVIVEALSCNTSLKKMAIYWDEISS</sequence>
<evidence type="ECO:0000313" key="2">
    <source>
        <dbReference type="Proteomes" id="UP001165122"/>
    </source>
</evidence>
<dbReference type="EMBL" id="BRXW01000292">
    <property type="protein sequence ID" value="GMI17462.1"/>
    <property type="molecule type" value="Genomic_DNA"/>
</dbReference>
<evidence type="ECO:0000313" key="1">
    <source>
        <dbReference type="EMBL" id="GMI17462.1"/>
    </source>
</evidence>
<dbReference type="AlphaFoldDB" id="A0A9W7KZB5"/>
<keyword evidence="2" id="KW-1185">Reference proteome</keyword>
<protein>
    <submittedName>
        <fullName evidence="1">Uncharacterized protein</fullName>
    </submittedName>
</protein>
<accession>A0A9W7KZB5</accession>
<comment type="caution">
    <text evidence="1">The sequence shown here is derived from an EMBL/GenBank/DDBJ whole genome shotgun (WGS) entry which is preliminary data.</text>
</comment>
<reference evidence="2" key="1">
    <citation type="journal article" date="2023" name="Commun. Biol.">
        <title>Genome analysis of Parmales, the sister group of diatoms, reveals the evolutionary specialization of diatoms from phago-mixotrophs to photoautotrophs.</title>
        <authorList>
            <person name="Ban H."/>
            <person name="Sato S."/>
            <person name="Yoshikawa S."/>
            <person name="Yamada K."/>
            <person name="Nakamura Y."/>
            <person name="Ichinomiya M."/>
            <person name="Sato N."/>
            <person name="Blanc-Mathieu R."/>
            <person name="Endo H."/>
            <person name="Kuwata A."/>
            <person name="Ogata H."/>
        </authorList>
    </citation>
    <scope>NUCLEOTIDE SEQUENCE [LARGE SCALE GENOMIC DNA]</scope>
    <source>
        <strain evidence="2">NIES 3700</strain>
    </source>
</reference>
<name>A0A9W7KZB5_9STRA</name>
<organism evidence="1 2">
    <name type="scientific">Triparma laevis f. longispina</name>
    <dbReference type="NCBI Taxonomy" id="1714387"/>
    <lineage>
        <taxon>Eukaryota</taxon>
        <taxon>Sar</taxon>
        <taxon>Stramenopiles</taxon>
        <taxon>Ochrophyta</taxon>
        <taxon>Bolidophyceae</taxon>
        <taxon>Parmales</taxon>
        <taxon>Triparmaceae</taxon>
        <taxon>Triparma</taxon>
    </lineage>
</organism>